<dbReference type="InterPro" id="IPR035892">
    <property type="entry name" value="C2_domain_sf"/>
</dbReference>
<dbReference type="Pfam" id="PF25321">
    <property type="entry name" value="PH_RASGAP"/>
    <property type="match status" value="2"/>
</dbReference>
<feature type="region of interest" description="Disordered" evidence="3">
    <location>
        <begin position="1525"/>
        <end position="1556"/>
    </location>
</feature>
<keyword evidence="7" id="KW-1185">Reference proteome</keyword>
<dbReference type="InterPro" id="IPR023152">
    <property type="entry name" value="RasGAP_CS"/>
</dbReference>
<dbReference type="InterPro" id="IPR000008">
    <property type="entry name" value="C2_dom"/>
</dbReference>
<dbReference type="SUPFAM" id="SSF48350">
    <property type="entry name" value="GTPase activation domain, GAP"/>
    <property type="match status" value="1"/>
</dbReference>
<evidence type="ECO:0000259" key="5">
    <source>
        <dbReference type="PROSITE" id="PS50018"/>
    </source>
</evidence>
<dbReference type="Gene3D" id="1.10.506.10">
    <property type="entry name" value="GTPase Activation - p120gap, domain 1"/>
    <property type="match status" value="2"/>
</dbReference>
<name>A0A0V1DC66_TRIBR</name>
<dbReference type="InterPro" id="IPR057606">
    <property type="entry name" value="SynGAP1-like_PH"/>
</dbReference>
<reference evidence="6 7" key="1">
    <citation type="submission" date="2015-01" db="EMBL/GenBank/DDBJ databases">
        <title>Evolution of Trichinella species and genotypes.</title>
        <authorList>
            <person name="Korhonen P.K."/>
            <person name="Edoardo P."/>
            <person name="Giuseppe L.R."/>
            <person name="Gasser R.B."/>
        </authorList>
    </citation>
    <scope>NUCLEOTIDE SEQUENCE [LARGE SCALE GENOMIC DNA]</scope>
    <source>
        <strain evidence="6">ISS120</strain>
    </source>
</reference>
<feature type="domain" description="Ras-GAP" evidence="5">
    <location>
        <begin position="699"/>
        <end position="891"/>
    </location>
</feature>
<dbReference type="Gene3D" id="2.60.40.150">
    <property type="entry name" value="C2 domain"/>
    <property type="match status" value="1"/>
</dbReference>
<evidence type="ECO:0000313" key="6">
    <source>
        <dbReference type="EMBL" id="KRY58706.1"/>
    </source>
</evidence>
<feature type="region of interest" description="Disordered" evidence="3">
    <location>
        <begin position="1293"/>
        <end position="1362"/>
    </location>
</feature>
<dbReference type="SMART" id="SM00323">
    <property type="entry name" value="RasGAP"/>
    <property type="match status" value="1"/>
</dbReference>
<dbReference type="PROSITE" id="PS50018">
    <property type="entry name" value="RAS_GTPASE_ACTIV_2"/>
    <property type="match status" value="1"/>
</dbReference>
<protein>
    <submittedName>
        <fullName evidence="6">Ras GTPase-activating protein gap-2</fullName>
    </submittedName>
</protein>
<dbReference type="OMA" id="CHAQIFL"/>
<keyword evidence="2" id="KW-0175">Coiled coil</keyword>
<feature type="compositionally biased region" description="Low complexity" evidence="3">
    <location>
        <begin position="1305"/>
        <end position="1330"/>
    </location>
</feature>
<comment type="caution">
    <text evidence="6">The sequence shown here is derived from an EMBL/GenBank/DDBJ whole genome shotgun (WGS) entry which is preliminary data.</text>
</comment>
<dbReference type="SUPFAM" id="SSF49562">
    <property type="entry name" value="C2 domain (Calcium/lipid-binding domain, CaLB)"/>
    <property type="match status" value="1"/>
</dbReference>
<proteinExistence type="predicted"/>
<dbReference type="CDD" id="cd05136">
    <property type="entry name" value="RasGAP_DAB2IP"/>
    <property type="match status" value="1"/>
</dbReference>
<dbReference type="GO" id="GO:0005096">
    <property type="term" value="F:GTPase activator activity"/>
    <property type="evidence" value="ECO:0007669"/>
    <property type="project" value="UniProtKB-KW"/>
</dbReference>
<evidence type="ECO:0000259" key="4">
    <source>
        <dbReference type="PROSITE" id="PS50004"/>
    </source>
</evidence>
<dbReference type="Pfam" id="PF00616">
    <property type="entry name" value="RasGAP"/>
    <property type="match status" value="2"/>
</dbReference>
<feature type="region of interest" description="Disordered" evidence="3">
    <location>
        <begin position="1160"/>
        <end position="1203"/>
    </location>
</feature>
<dbReference type="Proteomes" id="UP000054653">
    <property type="component" value="Unassembled WGS sequence"/>
</dbReference>
<sequence>MQVQLFSKQPGKGMVQGDRVGFVCLASAERGSGTSVCRNFGSNSSRVELNFSAEQCGKVGGVDVIHVSSPCRHLSPTVICRSAVYAVVECKSRTLACYASEQDARQARKTTSCMPHCNGGKVVPTKANPTTNAGGILLLRHFQPSSSRHFLKSSSSSSSSGNLAFTSTPGSTFATASTSLTPVCYEEKVFNRFKFHSPTNSGRFRSDFNVVQGRSSPLCIWSGPACDSFHLHPAVVSMFSVSLFSFCFCRHCLSRATTTAEAEIESQSNGNEKATSRSQSLTILPYHFKEWSNNNGDLSSKHPIEVDSWSLDRRPALHNNNNNSRTAAIGSGKLTMPQPLPVMCTPESRRIPSHPTATYSASAQLFTSSTPTSSSSKLANFFARPFRNSALKRTKSVSKLDRKRSNFEVPVKNGALSSTSAWNDLNKVRNSRSHDSLLISSGGSSSAAACLLPQTGGSNTNTNTNCCNTVVDLSNAGCSASSVHSSLLATPNCFRITTVNSAGVATPKYFSCGTAAERDRWLYSLNHAMQPNRDQMRRKEKSLQVWILEAKGVTAKRRYFCELALDSQLYSRTSSKLNQDICFWGEQFVVNNLIKLDEVKICLYRESERKKRKDRNTLVGSVRIPVRELCSKYAVEKWYVLNGQEKSASKGETISLRVKARFQSISILPLKAYSRLLQFLTDKYLETCLALEPVLGVKAKEDFATSLIRIMHSQNLAKHFLCDLIMSEIKTLENDHLMFRGNSLATKAMEAYIKMIGEQYIQRTLASFVQNVQDSGEDCEVDPEKLPASADIVKHQEALLTTVHAAWGRILNSFYEFPIELRLVFHELRNRLADCGRGELADNLISSSIFLRFLCPAILSPSLFNLVQEYPYGKTARNLTLVAKTVQTLANFTKFGAKEHYMEFMNRFVEGEWQHMRQFLRRISSPLCTNFPCKTTEWSGVIDLGKELSLLHSYLIEVLPEAVAKKSNWENLNRLCKIVDDVSCAYNMSDISCCSSASPGSAGSSDYENKGESPCVALSFDSSGDERSKALTDDDLWYNAVDENIGLRRMGLMVQQSRLKQQLSLSKANGFELGRSISTQSTGNNTALPTTITTTTAATTTTADGNISAGQQQKQQLVAGGGDFSFGGCATAAAACSDDICYVDETTSLLFKSSSNAQNPITVEPSTVGTSDYNSLSNSPVGSADSSSGCSEKRLPAADQTSSSATMSNDISLAVANPLYSLQHVPVVWSSSAKTNKLDNSASTSSAAASAATASSTTIVTTTSATATTITAAAPASSASDVDRLLRRAPPLRPIDSVDTFHTATNSSTSSSSSSSSSSTSSSTNHHTSSQMETVSSNNNNNNNKYPRPRTNPHFAGGHHHSRAMSLSIAAVNAVPPISCPITSASGEQLNQRSGGCQQTAELLLAREVQELRIRLDESQSRLQQAELRERTWKQKYEESVPIKWSSDPVQPILHRLRLVEEELQQEMNSSAQKQQLIDEQRDRIQALLATNERLALNLSKLQEKSASAEQMLLLTSLHKRPLDKSVSVNGHEEKKPTSTCGKFAPQRANQQQHRRSWDPCASSSICFNSCSSNSSSSSSSSSSPAATTADTNNVCCQATDVVNTVITAAAEFAQLKTTQC</sequence>
<feature type="domain" description="C2" evidence="4">
    <location>
        <begin position="521"/>
        <end position="639"/>
    </location>
</feature>
<dbReference type="PANTHER" id="PTHR10194">
    <property type="entry name" value="RAS GTPASE-ACTIVATING PROTEINS"/>
    <property type="match status" value="1"/>
</dbReference>
<feature type="coiled-coil region" evidence="2">
    <location>
        <begin position="1409"/>
        <end position="1512"/>
    </location>
</feature>
<dbReference type="OrthoDB" id="5572587at2759"/>
<dbReference type="InterPro" id="IPR008936">
    <property type="entry name" value="Rho_GTPase_activation_prot"/>
</dbReference>
<dbReference type="EMBL" id="JYDI01000019">
    <property type="protein sequence ID" value="KRY58706.1"/>
    <property type="molecule type" value="Genomic_DNA"/>
</dbReference>
<dbReference type="STRING" id="45882.A0A0V1DC66"/>
<dbReference type="Pfam" id="PF00168">
    <property type="entry name" value="C2"/>
    <property type="match status" value="1"/>
</dbReference>
<gene>
    <name evidence="6" type="primary">gap-2</name>
    <name evidence="6" type="ORF">T03_379</name>
</gene>
<organism evidence="6 7">
    <name type="scientific">Trichinella britovi</name>
    <name type="common">Parasitic roundworm</name>
    <dbReference type="NCBI Taxonomy" id="45882"/>
    <lineage>
        <taxon>Eukaryota</taxon>
        <taxon>Metazoa</taxon>
        <taxon>Ecdysozoa</taxon>
        <taxon>Nematoda</taxon>
        <taxon>Enoplea</taxon>
        <taxon>Dorylaimia</taxon>
        <taxon>Trichinellida</taxon>
        <taxon>Trichinellidae</taxon>
        <taxon>Trichinella</taxon>
    </lineage>
</organism>
<dbReference type="CDD" id="cd04013">
    <property type="entry name" value="C2_SynGAP_like"/>
    <property type="match status" value="1"/>
</dbReference>
<evidence type="ECO:0000256" key="3">
    <source>
        <dbReference type="SAM" id="MobiDB-lite"/>
    </source>
</evidence>
<evidence type="ECO:0000256" key="2">
    <source>
        <dbReference type="SAM" id="Coils"/>
    </source>
</evidence>
<keyword evidence="1" id="KW-0343">GTPase activation</keyword>
<accession>A0A0V1DC66</accession>
<feature type="compositionally biased region" description="Polar residues" evidence="3">
    <location>
        <begin position="1160"/>
        <end position="1190"/>
    </location>
</feature>
<dbReference type="PROSITE" id="PS50004">
    <property type="entry name" value="C2"/>
    <property type="match status" value="1"/>
</dbReference>
<dbReference type="SUPFAM" id="SSF50729">
    <property type="entry name" value="PH domain-like"/>
    <property type="match status" value="1"/>
</dbReference>
<evidence type="ECO:0000313" key="7">
    <source>
        <dbReference type="Proteomes" id="UP000054653"/>
    </source>
</evidence>
<dbReference type="InterPro" id="IPR039360">
    <property type="entry name" value="Ras_GTPase"/>
</dbReference>
<dbReference type="PROSITE" id="PS00509">
    <property type="entry name" value="RAS_GTPASE_ACTIV_1"/>
    <property type="match status" value="1"/>
</dbReference>
<evidence type="ECO:0000256" key="1">
    <source>
        <dbReference type="ARBA" id="ARBA00022468"/>
    </source>
</evidence>
<dbReference type="SMART" id="SM00239">
    <property type="entry name" value="C2"/>
    <property type="match status" value="1"/>
</dbReference>
<dbReference type="PANTHER" id="PTHR10194:SF60">
    <property type="entry name" value="RAS GTPASE-ACTIVATING PROTEIN RASKOL"/>
    <property type="match status" value="1"/>
</dbReference>
<dbReference type="InterPro" id="IPR001936">
    <property type="entry name" value="RasGAP_dom"/>
</dbReference>